<dbReference type="PaxDb" id="522772-Dacet_1321"/>
<dbReference type="EMBL" id="CP001968">
    <property type="protein sequence ID" value="ADD68093.1"/>
    <property type="molecule type" value="Genomic_DNA"/>
</dbReference>
<dbReference type="KEGG" id="dap:Dacet_1321"/>
<evidence type="ECO:0000256" key="2">
    <source>
        <dbReference type="ARBA" id="ARBA00022723"/>
    </source>
</evidence>
<dbReference type="Pfam" id="PF04015">
    <property type="entry name" value="DUF362"/>
    <property type="match status" value="1"/>
</dbReference>
<organism evidence="6 7">
    <name type="scientific">Denitrovibrio acetiphilus (strain DSM 12809 / NBRC 114555 / N2460)</name>
    <dbReference type="NCBI Taxonomy" id="522772"/>
    <lineage>
        <taxon>Bacteria</taxon>
        <taxon>Pseudomonadati</taxon>
        <taxon>Deferribacterota</taxon>
        <taxon>Deferribacteres</taxon>
        <taxon>Deferribacterales</taxon>
        <taxon>Geovibrionaceae</taxon>
        <taxon>Denitrovibrio</taxon>
    </lineage>
</organism>
<accession>D4H7U4</accession>
<keyword evidence="3" id="KW-0408">Iron</keyword>
<dbReference type="AlphaFoldDB" id="D4H7U4"/>
<reference evidence="6 7" key="1">
    <citation type="journal article" date="2010" name="Stand. Genomic Sci.">
        <title>Complete genome sequence of Denitrovibrio acetiphilus type strain (N2460).</title>
        <authorList>
            <person name="Kiss H."/>
            <person name="Lang E."/>
            <person name="Lapidus A."/>
            <person name="Copeland A."/>
            <person name="Nolan M."/>
            <person name="Glavina Del Rio T."/>
            <person name="Chen F."/>
            <person name="Lucas S."/>
            <person name="Tice H."/>
            <person name="Cheng J.F."/>
            <person name="Han C."/>
            <person name="Goodwin L."/>
            <person name="Pitluck S."/>
            <person name="Liolios K."/>
            <person name="Pati A."/>
            <person name="Ivanova N."/>
            <person name="Mavromatis K."/>
            <person name="Chen A."/>
            <person name="Palaniappan K."/>
            <person name="Land M."/>
            <person name="Hauser L."/>
            <person name="Chang Y.J."/>
            <person name="Jeffries C.D."/>
            <person name="Detter J.C."/>
            <person name="Brettin T."/>
            <person name="Spring S."/>
            <person name="Rohde M."/>
            <person name="Goker M."/>
            <person name="Woyke T."/>
            <person name="Bristow J."/>
            <person name="Eisen J.A."/>
            <person name="Markowitz V."/>
            <person name="Hugenholtz P."/>
            <person name="Kyrpides N.C."/>
            <person name="Klenk H.P."/>
        </authorList>
    </citation>
    <scope>NUCLEOTIDE SEQUENCE [LARGE SCALE GENOMIC DNA]</scope>
    <source>
        <strain evidence="7">DSM 12809 / NBRC 114555 / N2460</strain>
    </source>
</reference>
<dbReference type="eggNOG" id="COG2006">
    <property type="taxonomic scope" value="Bacteria"/>
</dbReference>
<dbReference type="PANTHER" id="PTHR43687:SF1">
    <property type="entry name" value="FERREDOXIN III"/>
    <property type="match status" value="1"/>
</dbReference>
<evidence type="ECO:0000256" key="1">
    <source>
        <dbReference type="ARBA" id="ARBA00022485"/>
    </source>
</evidence>
<gene>
    <name evidence="6" type="ordered locus">Dacet_1321</name>
</gene>
<keyword evidence="1" id="KW-0004">4Fe-4S</keyword>
<dbReference type="RefSeq" id="WP_013010615.1">
    <property type="nucleotide sequence ID" value="NC_013943.1"/>
</dbReference>
<dbReference type="HOGENOM" id="CLU_058393_1_0_0"/>
<dbReference type="InterPro" id="IPR017900">
    <property type="entry name" value="4Fe4S_Fe_S_CS"/>
</dbReference>
<dbReference type="Proteomes" id="UP000002012">
    <property type="component" value="Chromosome"/>
</dbReference>
<dbReference type="GO" id="GO:0046872">
    <property type="term" value="F:metal ion binding"/>
    <property type="evidence" value="ECO:0007669"/>
    <property type="project" value="UniProtKB-KW"/>
</dbReference>
<dbReference type="PANTHER" id="PTHR43687">
    <property type="entry name" value="ADENYLYLSULFATE REDUCTASE, BETA SUBUNIT"/>
    <property type="match status" value="1"/>
</dbReference>
<dbReference type="GO" id="GO:0051539">
    <property type="term" value="F:4 iron, 4 sulfur cluster binding"/>
    <property type="evidence" value="ECO:0007669"/>
    <property type="project" value="UniProtKB-KW"/>
</dbReference>
<protein>
    <recommendedName>
        <fullName evidence="5">4Fe-4S ferredoxin-type domain-containing protein</fullName>
    </recommendedName>
</protein>
<name>D4H7U4_DENA2</name>
<dbReference type="InterPro" id="IPR007160">
    <property type="entry name" value="DUF362"/>
</dbReference>
<feature type="domain" description="4Fe-4S ferredoxin-type" evidence="5">
    <location>
        <begin position="324"/>
        <end position="351"/>
    </location>
</feature>
<keyword evidence="4" id="KW-0411">Iron-sulfur</keyword>
<sequence length="360" mass="39665">MNNIYKAHCKGYHDTSLQKMIENYFYSERDRLAGARRILIKPNLLSASIPEKAVTTHPDFVRTVIRILREYTEAELWLGDSPGANFGKYDKVLEVTGMTKVAEETGVHVVRVESFEPVSRGGIVYSSLAEEVDIILNLPKLKTHGLTGMTLAVKNLFGLIPGTAKVGYHRDFPVDTELAAQLYKYFGILGHKTMNIIDGIIGMEGDGPSKGTPVELGIAAASSDAVGLDIAVTRMVGLKDEFCLTTKAAIAAGYDKSHIDVPETNIPLIKKSLSKKVYLPPFLKQLVAKQVYVKPVVLNEKCILCMLCMKSCPVDAIAVINDFPFVDKKKCIECFCCHEVCESDAVGLERSWLHKLVVGK</sequence>
<evidence type="ECO:0000259" key="5">
    <source>
        <dbReference type="PROSITE" id="PS51379"/>
    </source>
</evidence>
<feature type="domain" description="4Fe-4S ferredoxin-type" evidence="5">
    <location>
        <begin position="293"/>
        <end position="322"/>
    </location>
</feature>
<dbReference type="PROSITE" id="PS51379">
    <property type="entry name" value="4FE4S_FER_2"/>
    <property type="match status" value="2"/>
</dbReference>
<keyword evidence="7" id="KW-1185">Reference proteome</keyword>
<dbReference type="STRING" id="522772.Dacet_1321"/>
<dbReference type="Gene3D" id="3.30.70.20">
    <property type="match status" value="1"/>
</dbReference>
<evidence type="ECO:0000256" key="3">
    <source>
        <dbReference type="ARBA" id="ARBA00023004"/>
    </source>
</evidence>
<dbReference type="Pfam" id="PF00037">
    <property type="entry name" value="Fer4"/>
    <property type="match status" value="1"/>
</dbReference>
<evidence type="ECO:0000313" key="6">
    <source>
        <dbReference type="EMBL" id="ADD68093.1"/>
    </source>
</evidence>
<dbReference type="eggNOG" id="COG1145">
    <property type="taxonomic scope" value="Bacteria"/>
</dbReference>
<dbReference type="SUPFAM" id="SSF54862">
    <property type="entry name" value="4Fe-4S ferredoxins"/>
    <property type="match status" value="1"/>
</dbReference>
<dbReference type="InterPro" id="IPR017896">
    <property type="entry name" value="4Fe4S_Fe-S-bd"/>
</dbReference>
<evidence type="ECO:0000313" key="7">
    <source>
        <dbReference type="Proteomes" id="UP000002012"/>
    </source>
</evidence>
<dbReference type="PROSITE" id="PS00198">
    <property type="entry name" value="4FE4S_FER_1"/>
    <property type="match status" value="2"/>
</dbReference>
<evidence type="ECO:0000256" key="4">
    <source>
        <dbReference type="ARBA" id="ARBA00023014"/>
    </source>
</evidence>
<dbReference type="InterPro" id="IPR050572">
    <property type="entry name" value="Fe-S_Ferredoxin"/>
</dbReference>
<proteinExistence type="predicted"/>
<dbReference type="InParanoid" id="D4H7U4"/>
<keyword evidence="2" id="KW-0479">Metal-binding</keyword>
<dbReference type="OrthoDB" id="9807879at2"/>